<name>A0A7S1CXR8_CYCTE</name>
<accession>A0A7S1CXR8</accession>
<dbReference type="InterPro" id="IPR032801">
    <property type="entry name" value="PXL2A/B/C"/>
</dbReference>
<sequence length="154" mass="17222">MLQYSRRMDEFLAEGVKVVIVSIGKPEIAKELVSHLGLTNGEEYLFVDPENALYNELDLNKGLKETFFSVSTPFAFLDRIVKKDGLKELIEVLGKWNKAVYIPPRLDQGFNQGGTFVFQGSRTIFAHYDESTAAHADIEQVLRLATANVVLGAQ</sequence>
<proteinExistence type="predicted"/>
<reference evidence="1" key="1">
    <citation type="submission" date="2021-01" db="EMBL/GenBank/DDBJ databases">
        <authorList>
            <person name="Corre E."/>
            <person name="Pelletier E."/>
            <person name="Niang G."/>
            <person name="Scheremetjew M."/>
            <person name="Finn R."/>
            <person name="Kale V."/>
            <person name="Holt S."/>
            <person name="Cochrane G."/>
            <person name="Meng A."/>
            <person name="Brown T."/>
            <person name="Cohen L."/>
        </authorList>
    </citation>
    <scope>NUCLEOTIDE SEQUENCE</scope>
    <source>
        <strain evidence="1">ECT3854</strain>
    </source>
</reference>
<protein>
    <submittedName>
        <fullName evidence="1">Uncharacterized protein</fullName>
    </submittedName>
</protein>
<dbReference type="PANTHER" id="PTHR28630:SF3">
    <property type="entry name" value="PEROXIREDOXIN-LIKE 2C"/>
    <property type="match status" value="1"/>
</dbReference>
<dbReference type="AlphaFoldDB" id="A0A7S1CXR8"/>
<dbReference type="EMBL" id="HBFW01001849">
    <property type="protein sequence ID" value="CAD8930171.1"/>
    <property type="molecule type" value="Transcribed_RNA"/>
</dbReference>
<organism evidence="1">
    <name type="scientific">Cyclophora tenuis</name>
    <name type="common">Marine diatom</name>
    <dbReference type="NCBI Taxonomy" id="216820"/>
    <lineage>
        <taxon>Eukaryota</taxon>
        <taxon>Sar</taxon>
        <taxon>Stramenopiles</taxon>
        <taxon>Ochrophyta</taxon>
        <taxon>Bacillariophyta</taxon>
        <taxon>Fragilariophyceae</taxon>
        <taxon>Fragilariophycidae</taxon>
        <taxon>Cyclophorales</taxon>
        <taxon>Cyclophoraceae</taxon>
        <taxon>Cyclophora</taxon>
    </lineage>
</organism>
<evidence type="ECO:0000313" key="1">
    <source>
        <dbReference type="EMBL" id="CAD8930171.1"/>
    </source>
</evidence>
<gene>
    <name evidence="1" type="ORF">CTEN0397_LOCUS1191</name>
</gene>
<dbReference type="PANTHER" id="PTHR28630">
    <property type="match status" value="1"/>
</dbReference>
<dbReference type="Pfam" id="PF13911">
    <property type="entry name" value="AhpC-TSA_2"/>
    <property type="match status" value="1"/>
</dbReference>